<evidence type="ECO:0000313" key="11">
    <source>
        <dbReference type="Proteomes" id="UP000019666"/>
    </source>
</evidence>
<proteinExistence type="inferred from homology"/>
<dbReference type="NCBIfam" id="NF005732">
    <property type="entry name" value="PRK07550.1"/>
    <property type="match status" value="1"/>
</dbReference>
<dbReference type="STRING" id="442562.Rumeso_00627"/>
<sequence length="503" mass="54757">MTLPRTATTFAPPVMEARRWLEGVTFPANRPLINVSQAAPVDPPPAPLREAMAEMVLSDPSVHLYGPVLGLPALREEIAGQWSAAYGGEVRPDQVAITSGCNQAYCAAIATLCAEGDEVILPVPYYFNHRMWNDMAGVVTVPLPCGPGLIPEAGRAAALVTPRTRAIVLVSPNNPGGAEYPAGTLRAFLELARSRGLALIVDETYRDFDSREGAPHDLLRDPDWDDTLIHLYSFSKAYRLTGHRVGAILSSPGRLAEVEKFLDTVAICPPQVGQHAALWGMRHLRDWVARERLEILDRRAAVTEGFPMLAAKGWELLGCGAYFAYATHPFPEASDALARRLVREAGVLLLPGTMFMPEGMPEAARGLRIAFANVDRHGDRGAARPPRSRHPLTLARPCPRAYAGPRPVRGREGDGTWRRARARSGSTGSCWPSSWRASAAGSPAAPAGGPPRSAASANWRSRIRTTPTRCATSCVSSRSRRGRPSPSSRRRRRGWTAPCWRDW</sequence>
<keyword evidence="11" id="KW-1185">Reference proteome</keyword>
<dbReference type="EMBL" id="AOSK01000021">
    <property type="protein sequence ID" value="EYD77900.1"/>
    <property type="molecule type" value="Genomic_DNA"/>
</dbReference>
<dbReference type="InterPro" id="IPR004839">
    <property type="entry name" value="Aminotransferase_I/II_large"/>
</dbReference>
<dbReference type="CDD" id="cd00609">
    <property type="entry name" value="AAT_like"/>
    <property type="match status" value="1"/>
</dbReference>
<dbReference type="Pfam" id="PF00155">
    <property type="entry name" value="Aminotran_1_2"/>
    <property type="match status" value="1"/>
</dbReference>
<feature type="compositionally biased region" description="Polar residues" evidence="8">
    <location>
        <begin position="464"/>
        <end position="475"/>
    </location>
</feature>
<name>A0A017HU85_9RHOB</name>
<evidence type="ECO:0000256" key="2">
    <source>
        <dbReference type="ARBA" id="ARBA00007441"/>
    </source>
</evidence>
<organism evidence="10 11">
    <name type="scientific">Rubellimicrobium mesophilum DSM 19309</name>
    <dbReference type="NCBI Taxonomy" id="442562"/>
    <lineage>
        <taxon>Bacteria</taxon>
        <taxon>Pseudomonadati</taxon>
        <taxon>Pseudomonadota</taxon>
        <taxon>Alphaproteobacteria</taxon>
        <taxon>Rhodobacterales</taxon>
        <taxon>Roseobacteraceae</taxon>
        <taxon>Rubellimicrobium</taxon>
    </lineage>
</organism>
<evidence type="ECO:0000256" key="7">
    <source>
        <dbReference type="ARBA" id="ARBA00049185"/>
    </source>
</evidence>
<dbReference type="AlphaFoldDB" id="A0A017HU85"/>
<gene>
    <name evidence="10" type="ORF">Rumeso_00627</name>
</gene>
<keyword evidence="5 10" id="KW-0808">Transferase</keyword>
<evidence type="ECO:0000256" key="4">
    <source>
        <dbReference type="ARBA" id="ARBA00022576"/>
    </source>
</evidence>
<dbReference type="EC" id="2.6.1.1" evidence="3"/>
<dbReference type="SUPFAM" id="SSF53383">
    <property type="entry name" value="PLP-dependent transferases"/>
    <property type="match status" value="1"/>
</dbReference>
<dbReference type="PATRIC" id="fig|442562.3.peg.626"/>
<dbReference type="Proteomes" id="UP000019666">
    <property type="component" value="Unassembled WGS sequence"/>
</dbReference>
<evidence type="ECO:0000259" key="9">
    <source>
        <dbReference type="Pfam" id="PF00155"/>
    </source>
</evidence>
<dbReference type="Gene3D" id="3.40.640.10">
    <property type="entry name" value="Type I PLP-dependent aspartate aminotransferase-like (Major domain)"/>
    <property type="match status" value="1"/>
</dbReference>
<protein>
    <recommendedName>
        <fullName evidence="3">aspartate transaminase</fullName>
        <ecNumber evidence="3">2.6.1.1</ecNumber>
    </recommendedName>
</protein>
<feature type="domain" description="Aminotransferase class I/classII large" evidence="9">
    <location>
        <begin position="33"/>
        <end position="376"/>
    </location>
</feature>
<reference evidence="10 11" key="1">
    <citation type="submission" date="2013-02" db="EMBL/GenBank/DDBJ databases">
        <authorList>
            <person name="Fiebig A."/>
            <person name="Goeker M."/>
            <person name="Klenk H.-P.P."/>
        </authorList>
    </citation>
    <scope>NUCLEOTIDE SEQUENCE [LARGE SCALE GENOMIC DNA]</scope>
    <source>
        <strain evidence="10 11">DSM 19309</strain>
    </source>
</reference>
<evidence type="ECO:0000313" key="10">
    <source>
        <dbReference type="EMBL" id="EYD77900.1"/>
    </source>
</evidence>
<comment type="caution">
    <text evidence="10">The sequence shown here is derived from an EMBL/GenBank/DDBJ whole genome shotgun (WGS) entry which is preliminary data.</text>
</comment>
<evidence type="ECO:0000256" key="6">
    <source>
        <dbReference type="ARBA" id="ARBA00022898"/>
    </source>
</evidence>
<dbReference type="GO" id="GO:0004069">
    <property type="term" value="F:L-aspartate:2-oxoglutarate aminotransferase activity"/>
    <property type="evidence" value="ECO:0007669"/>
    <property type="project" value="UniProtKB-EC"/>
</dbReference>
<evidence type="ECO:0000256" key="5">
    <source>
        <dbReference type="ARBA" id="ARBA00022679"/>
    </source>
</evidence>
<dbReference type="GO" id="GO:0006520">
    <property type="term" value="P:amino acid metabolic process"/>
    <property type="evidence" value="ECO:0007669"/>
    <property type="project" value="InterPro"/>
</dbReference>
<dbReference type="InterPro" id="IPR050596">
    <property type="entry name" value="AspAT/PAT-like"/>
</dbReference>
<keyword evidence="6" id="KW-0663">Pyridoxal phosphate</keyword>
<feature type="region of interest" description="Disordered" evidence="8">
    <location>
        <begin position="378"/>
        <end position="503"/>
    </location>
</feature>
<evidence type="ECO:0000256" key="8">
    <source>
        <dbReference type="SAM" id="MobiDB-lite"/>
    </source>
</evidence>
<dbReference type="GO" id="GO:0030170">
    <property type="term" value="F:pyridoxal phosphate binding"/>
    <property type="evidence" value="ECO:0007669"/>
    <property type="project" value="InterPro"/>
</dbReference>
<dbReference type="PANTHER" id="PTHR46383">
    <property type="entry name" value="ASPARTATE AMINOTRANSFERASE"/>
    <property type="match status" value="1"/>
</dbReference>
<comment type="similarity">
    <text evidence="2">Belongs to the class-I pyridoxal-phosphate-dependent aminotransferase family.</text>
</comment>
<dbReference type="InterPro" id="IPR015424">
    <property type="entry name" value="PyrdxlP-dep_Trfase"/>
</dbReference>
<dbReference type="PANTHER" id="PTHR46383:SF1">
    <property type="entry name" value="ASPARTATE AMINOTRANSFERASE"/>
    <property type="match status" value="1"/>
</dbReference>
<evidence type="ECO:0000256" key="1">
    <source>
        <dbReference type="ARBA" id="ARBA00001933"/>
    </source>
</evidence>
<comment type="catalytic activity">
    <reaction evidence="7">
        <text>L-aspartate + 2-oxoglutarate = oxaloacetate + L-glutamate</text>
        <dbReference type="Rhea" id="RHEA:21824"/>
        <dbReference type="ChEBI" id="CHEBI:16452"/>
        <dbReference type="ChEBI" id="CHEBI:16810"/>
        <dbReference type="ChEBI" id="CHEBI:29985"/>
        <dbReference type="ChEBI" id="CHEBI:29991"/>
        <dbReference type="EC" id="2.6.1.1"/>
    </reaction>
</comment>
<accession>A0A017HU85</accession>
<dbReference type="InterPro" id="IPR015421">
    <property type="entry name" value="PyrdxlP-dep_Trfase_major"/>
</dbReference>
<feature type="compositionally biased region" description="Low complexity" evidence="8">
    <location>
        <begin position="423"/>
        <end position="457"/>
    </location>
</feature>
<dbReference type="HOGENOM" id="CLU_017584_4_1_5"/>
<comment type="cofactor">
    <cofactor evidence="1">
        <name>pyridoxal 5'-phosphate</name>
        <dbReference type="ChEBI" id="CHEBI:597326"/>
    </cofactor>
</comment>
<keyword evidence="4 10" id="KW-0032">Aminotransferase</keyword>
<evidence type="ECO:0000256" key="3">
    <source>
        <dbReference type="ARBA" id="ARBA00012753"/>
    </source>
</evidence>
<feature type="compositionally biased region" description="Basic residues" evidence="8">
    <location>
        <begin position="478"/>
        <end position="494"/>
    </location>
</feature>